<dbReference type="NCBIfam" id="TIGR03593">
    <property type="entry name" value="yidC_nterm"/>
    <property type="match status" value="1"/>
</dbReference>
<keyword evidence="4" id="KW-0813">Transport</keyword>
<evidence type="ECO:0000256" key="7">
    <source>
        <dbReference type="ARBA" id="ARBA00022927"/>
    </source>
</evidence>
<dbReference type="PRINTS" id="PR01900">
    <property type="entry name" value="YIDCPROTEIN"/>
</dbReference>
<feature type="transmembrane region" description="Helical" evidence="14">
    <location>
        <begin position="7"/>
        <end position="25"/>
    </location>
</feature>
<comment type="similarity">
    <text evidence="2">Belongs to the OXA1/ALB3/YidC family. Type 1 subfamily.</text>
</comment>
<dbReference type="EMBL" id="UOEF01000119">
    <property type="protein sequence ID" value="VAV91179.1"/>
    <property type="molecule type" value="Genomic_DNA"/>
</dbReference>
<feature type="transmembrane region" description="Helical" evidence="14">
    <location>
        <begin position="505"/>
        <end position="526"/>
    </location>
</feature>
<dbReference type="Pfam" id="PF02096">
    <property type="entry name" value="60KD_IMP"/>
    <property type="match status" value="1"/>
</dbReference>
<feature type="transmembrane region" description="Helical" evidence="14">
    <location>
        <begin position="538"/>
        <end position="561"/>
    </location>
</feature>
<dbReference type="InterPro" id="IPR019998">
    <property type="entry name" value="Membr_insert_YidC"/>
</dbReference>
<evidence type="ECO:0000256" key="3">
    <source>
        <dbReference type="ARBA" id="ARBA00015325"/>
    </source>
</evidence>
<evidence type="ECO:0000256" key="11">
    <source>
        <dbReference type="ARBA" id="ARBA00033245"/>
    </source>
</evidence>
<feature type="transmembrane region" description="Helical" evidence="14">
    <location>
        <begin position="443"/>
        <end position="463"/>
    </location>
</feature>
<dbReference type="AlphaFoldDB" id="A0A3B0RGL6"/>
<keyword evidence="7" id="KW-0653">Protein transport</keyword>
<feature type="transmembrane region" description="Helical" evidence="14">
    <location>
        <begin position="372"/>
        <end position="391"/>
    </location>
</feature>
<dbReference type="GO" id="GO:0032977">
    <property type="term" value="F:membrane insertase activity"/>
    <property type="evidence" value="ECO:0007669"/>
    <property type="project" value="InterPro"/>
</dbReference>
<keyword evidence="8 14" id="KW-1133">Transmembrane helix</keyword>
<dbReference type="CDD" id="cd19961">
    <property type="entry name" value="EcYidC-like_peri"/>
    <property type="match status" value="1"/>
</dbReference>
<evidence type="ECO:0000256" key="8">
    <source>
        <dbReference type="ARBA" id="ARBA00022989"/>
    </source>
</evidence>
<dbReference type="CDD" id="cd20070">
    <property type="entry name" value="5TM_YidC_Alb3"/>
    <property type="match status" value="1"/>
</dbReference>
<name>A0A3B0RGL6_9ZZZZ</name>
<keyword evidence="10" id="KW-0143">Chaperone</keyword>
<accession>A0A3B0RGL6</accession>
<dbReference type="InterPro" id="IPR028055">
    <property type="entry name" value="YidC/Oxa/ALB_C"/>
</dbReference>
<dbReference type="PANTHER" id="PTHR12428">
    <property type="entry name" value="OXA1"/>
    <property type="match status" value="1"/>
</dbReference>
<dbReference type="InterPro" id="IPR028053">
    <property type="entry name" value="Membr_insert_YidC_N"/>
</dbReference>
<reference evidence="17" key="1">
    <citation type="submission" date="2018-06" db="EMBL/GenBank/DDBJ databases">
        <authorList>
            <person name="Zhirakovskaya E."/>
        </authorList>
    </citation>
    <scope>NUCLEOTIDE SEQUENCE</scope>
</reference>
<feature type="region of interest" description="Disordered" evidence="13">
    <location>
        <begin position="40"/>
        <end position="61"/>
    </location>
</feature>
<keyword evidence="5" id="KW-1003">Cell membrane</keyword>
<evidence type="ECO:0000256" key="10">
    <source>
        <dbReference type="ARBA" id="ARBA00023186"/>
    </source>
</evidence>
<dbReference type="InterPro" id="IPR001708">
    <property type="entry name" value="YidC/ALB3/OXA1/COX18"/>
</dbReference>
<dbReference type="Pfam" id="PF14849">
    <property type="entry name" value="YidC_periplas"/>
    <property type="match status" value="1"/>
</dbReference>
<feature type="domain" description="Membrane insertase YidC/Oxa/ALB C-terminal" evidence="15">
    <location>
        <begin position="380"/>
        <end position="576"/>
    </location>
</feature>
<dbReference type="NCBIfam" id="TIGR03592">
    <property type="entry name" value="yidC_oxa1_cterm"/>
    <property type="match status" value="1"/>
</dbReference>
<dbReference type="PRINTS" id="PR00701">
    <property type="entry name" value="60KDINNERMP"/>
</dbReference>
<dbReference type="GO" id="GO:0051205">
    <property type="term" value="P:protein insertion into membrane"/>
    <property type="evidence" value="ECO:0007669"/>
    <property type="project" value="TreeGrafter"/>
</dbReference>
<evidence type="ECO:0000256" key="13">
    <source>
        <dbReference type="SAM" id="MobiDB-lite"/>
    </source>
</evidence>
<evidence type="ECO:0000256" key="2">
    <source>
        <dbReference type="ARBA" id="ARBA00010527"/>
    </source>
</evidence>
<sequence>MDDKRNIIMAVLLTGIILLGWPMLMETFFPDMVNKNDAVEQASGPATVQGDPGSPSVSTATGGAEIAAGNAIGKTSSLPAALKASPRILIETPRLNGSINLQGAKVDDLTLTDHTVNLDKKSAPVRLFAPAGTKNAYFSRFGWAGEGVKVPDDNTVWTADQSKLTPATPVNLTWNNDTGLEFAIKLSIDENYLITAEQSATNRGANAVALNPYGLLSRVRDENNVPPGEQSSWTIHIGPMGVFEGTADYGWDYDDIAEAGAKGVDFNASDGWIGFTDKYWLGALIPSKEAKIDAKFRAGSGNIYQAQVARENAQVIAPGKALKSTTLLFAGAKETALLDKYKEEQGITLLDKAVDWGWFYWFEKPLFYLLNWLFKMVGNFGVAIIIMTFIVRGLMFPIAQKQFASMAQMRAVQPKMKKIQEKHKEDKQKQQQEIMKLYKDEKVNPLAGCLPIFLQIPIFFALYKVLMLSIEMRHQPFALWIQDLSAPDPMTPVNLFGLLPFDPPSFLAVGILPILMGITMHFQFKLNPQHMEPMQQKIFGLMPWILVFIMAPFAAGLQLYWTVSNVLTIAQQKWLYSRHPQMKEMMAKEAEEKAKKAAEAEG</sequence>
<evidence type="ECO:0000256" key="6">
    <source>
        <dbReference type="ARBA" id="ARBA00022692"/>
    </source>
</evidence>
<organism evidence="17">
    <name type="scientific">hydrothermal vent metagenome</name>
    <dbReference type="NCBI Taxonomy" id="652676"/>
    <lineage>
        <taxon>unclassified sequences</taxon>
        <taxon>metagenomes</taxon>
        <taxon>ecological metagenomes</taxon>
    </lineage>
</organism>
<keyword evidence="9 14" id="KW-0472">Membrane</keyword>
<keyword evidence="6 14" id="KW-0812">Transmembrane</keyword>
<dbReference type="Gene3D" id="2.70.98.90">
    <property type="match status" value="1"/>
</dbReference>
<evidence type="ECO:0000256" key="9">
    <source>
        <dbReference type="ARBA" id="ARBA00023136"/>
    </source>
</evidence>
<feature type="domain" description="Membrane insertase YidC N-terminal" evidence="16">
    <location>
        <begin position="87"/>
        <end position="369"/>
    </location>
</feature>
<dbReference type="GO" id="GO:0005886">
    <property type="term" value="C:plasma membrane"/>
    <property type="evidence" value="ECO:0007669"/>
    <property type="project" value="UniProtKB-SubCell"/>
</dbReference>
<comment type="subcellular location">
    <subcellularLocation>
        <location evidence="1">Cell inner membrane</location>
        <topology evidence="1">Multi-pass membrane protein</topology>
    </subcellularLocation>
</comment>
<proteinExistence type="inferred from homology"/>
<dbReference type="GO" id="GO:0015031">
    <property type="term" value="P:protein transport"/>
    <property type="evidence" value="ECO:0007669"/>
    <property type="project" value="UniProtKB-KW"/>
</dbReference>
<dbReference type="InterPro" id="IPR038221">
    <property type="entry name" value="YidC_periplasmic_sf"/>
</dbReference>
<evidence type="ECO:0000256" key="5">
    <source>
        <dbReference type="ARBA" id="ARBA00022475"/>
    </source>
</evidence>
<gene>
    <name evidence="17" type="ORF">MNBD_ALPHA04-2134</name>
</gene>
<evidence type="ECO:0000313" key="17">
    <source>
        <dbReference type="EMBL" id="VAV91179.1"/>
    </source>
</evidence>
<evidence type="ECO:0000256" key="12">
    <source>
        <dbReference type="ARBA" id="ARBA00033342"/>
    </source>
</evidence>
<evidence type="ECO:0000256" key="14">
    <source>
        <dbReference type="SAM" id="Phobius"/>
    </source>
</evidence>
<evidence type="ECO:0000259" key="16">
    <source>
        <dbReference type="Pfam" id="PF14849"/>
    </source>
</evidence>
<dbReference type="NCBIfam" id="NF002353">
    <property type="entry name" value="PRK01318.1-4"/>
    <property type="match status" value="1"/>
</dbReference>
<dbReference type="InterPro" id="IPR047196">
    <property type="entry name" value="YidC_ALB_C"/>
</dbReference>
<evidence type="ECO:0000256" key="1">
    <source>
        <dbReference type="ARBA" id="ARBA00004429"/>
    </source>
</evidence>
<protein>
    <recommendedName>
        <fullName evidence="3">Membrane protein insertase YidC</fullName>
    </recommendedName>
    <alternativeName>
        <fullName evidence="12">Foldase YidC</fullName>
    </alternativeName>
    <alternativeName>
        <fullName evidence="11">Membrane integrase YidC</fullName>
    </alternativeName>
</protein>
<evidence type="ECO:0000256" key="4">
    <source>
        <dbReference type="ARBA" id="ARBA00022448"/>
    </source>
</evidence>
<dbReference type="PANTHER" id="PTHR12428:SF65">
    <property type="entry name" value="CYTOCHROME C OXIDASE ASSEMBLY PROTEIN COX18, MITOCHONDRIAL"/>
    <property type="match status" value="1"/>
</dbReference>
<dbReference type="HAMAP" id="MF_01810">
    <property type="entry name" value="YidC_type1"/>
    <property type="match status" value="1"/>
</dbReference>
<evidence type="ECO:0000259" key="15">
    <source>
        <dbReference type="Pfam" id="PF02096"/>
    </source>
</evidence>